<dbReference type="RefSeq" id="WP_138151467.1">
    <property type="nucleotide sequence ID" value="NZ_VANU01000001.1"/>
</dbReference>
<comment type="caution">
    <text evidence="1">The sequence shown here is derived from an EMBL/GenBank/DDBJ whole genome shotgun (WGS) entry which is preliminary data.</text>
</comment>
<gene>
    <name evidence="1" type="ORF">FDK22_03325</name>
</gene>
<evidence type="ECO:0000313" key="2">
    <source>
        <dbReference type="Proteomes" id="UP000308901"/>
    </source>
</evidence>
<reference evidence="1 2" key="1">
    <citation type="submission" date="2019-05" db="EMBL/GenBank/DDBJ databases">
        <title>Arcobacter sp. nov., isolated from sea sediment.</title>
        <authorList>
            <person name="Kim W."/>
        </authorList>
    </citation>
    <scope>NUCLEOTIDE SEQUENCE [LARGE SCALE GENOMIC DNA]</scope>
    <source>
        <strain evidence="1 2">CAU 1517</strain>
    </source>
</reference>
<proteinExistence type="predicted"/>
<accession>A0A5R8Y4R0</accession>
<dbReference type="Proteomes" id="UP000308901">
    <property type="component" value="Unassembled WGS sequence"/>
</dbReference>
<dbReference type="AlphaFoldDB" id="A0A5R8Y4R0"/>
<sequence>MGVYVMSALESHDYDLMKHEERDGMWLAIEEENIAEFREMLEEAFTFANNEKIEQDTIFTELKTIFRAYFDKCDMVISEGYTFEQLTNTLIRGER</sequence>
<keyword evidence="2" id="KW-1185">Reference proteome</keyword>
<dbReference type="EMBL" id="VANU01000001">
    <property type="protein sequence ID" value="TLP41065.1"/>
    <property type="molecule type" value="Genomic_DNA"/>
</dbReference>
<evidence type="ECO:0000313" key="1">
    <source>
        <dbReference type="EMBL" id="TLP41065.1"/>
    </source>
</evidence>
<protein>
    <submittedName>
        <fullName evidence="1">Uncharacterized protein</fullName>
    </submittedName>
</protein>
<name>A0A5R8Y4R0_9BACT</name>
<organism evidence="1 2">
    <name type="scientific">Arcobacter arenosus</name>
    <dbReference type="NCBI Taxonomy" id="2576037"/>
    <lineage>
        <taxon>Bacteria</taxon>
        <taxon>Pseudomonadati</taxon>
        <taxon>Campylobacterota</taxon>
        <taxon>Epsilonproteobacteria</taxon>
        <taxon>Campylobacterales</taxon>
        <taxon>Arcobacteraceae</taxon>
        <taxon>Arcobacter</taxon>
    </lineage>
</organism>